<reference evidence="3 4" key="1">
    <citation type="submission" date="2019-03" db="EMBL/GenBank/DDBJ databases">
        <authorList>
            <person name="Yang Y."/>
        </authorList>
    </citation>
    <scope>NUCLEOTIDE SEQUENCE [LARGE SCALE GENOMIC DNA]</scope>
    <source>
        <strain evidence="3 4">ASL-1</strain>
    </source>
</reference>
<proteinExistence type="inferred from homology"/>
<protein>
    <submittedName>
        <fullName evidence="3">Amidase</fullName>
        <ecNumber evidence="3">3.5.1.4</ecNumber>
    </submittedName>
</protein>
<dbReference type="Pfam" id="PF01425">
    <property type="entry name" value="Amidase"/>
    <property type="match status" value="1"/>
</dbReference>
<comment type="caution">
    <text evidence="3">The sequence shown here is derived from an EMBL/GenBank/DDBJ whole genome shotgun (WGS) entry which is preliminary data.</text>
</comment>
<comment type="similarity">
    <text evidence="1">Belongs to the amidase family.</text>
</comment>
<name>A0A4Y8LKI3_9BACL</name>
<dbReference type="InterPro" id="IPR000120">
    <property type="entry name" value="Amidase"/>
</dbReference>
<dbReference type="PROSITE" id="PS00571">
    <property type="entry name" value="AMIDASES"/>
    <property type="match status" value="1"/>
</dbReference>
<dbReference type="RefSeq" id="WP_134379792.1">
    <property type="nucleotide sequence ID" value="NZ_SORX01000002.1"/>
</dbReference>
<dbReference type="OrthoDB" id="9811471at2"/>
<gene>
    <name evidence="3" type="ORF">E2626_03680</name>
</gene>
<dbReference type="SUPFAM" id="SSF75304">
    <property type="entry name" value="Amidase signature (AS) enzymes"/>
    <property type="match status" value="1"/>
</dbReference>
<evidence type="ECO:0000259" key="2">
    <source>
        <dbReference type="Pfam" id="PF01425"/>
    </source>
</evidence>
<accession>A0A4Y8LKI3</accession>
<dbReference type="InterPro" id="IPR023631">
    <property type="entry name" value="Amidase_dom"/>
</dbReference>
<keyword evidence="3" id="KW-0378">Hydrolase</keyword>
<evidence type="ECO:0000313" key="4">
    <source>
        <dbReference type="Proteomes" id="UP000297776"/>
    </source>
</evidence>
<dbReference type="EMBL" id="SORX01000002">
    <property type="protein sequence ID" value="TFE02919.1"/>
    <property type="molecule type" value="Genomic_DNA"/>
</dbReference>
<organism evidence="3 4">
    <name type="scientific">Jeotgalibacillus salarius</name>
    <dbReference type="NCBI Taxonomy" id="546023"/>
    <lineage>
        <taxon>Bacteria</taxon>
        <taxon>Bacillati</taxon>
        <taxon>Bacillota</taxon>
        <taxon>Bacilli</taxon>
        <taxon>Bacillales</taxon>
        <taxon>Caryophanaceae</taxon>
        <taxon>Jeotgalibacillus</taxon>
    </lineage>
</organism>
<dbReference type="PANTHER" id="PTHR11895">
    <property type="entry name" value="TRANSAMIDASE"/>
    <property type="match status" value="1"/>
</dbReference>
<dbReference type="InterPro" id="IPR036928">
    <property type="entry name" value="AS_sf"/>
</dbReference>
<evidence type="ECO:0000256" key="1">
    <source>
        <dbReference type="ARBA" id="ARBA00009199"/>
    </source>
</evidence>
<evidence type="ECO:0000313" key="3">
    <source>
        <dbReference type="EMBL" id="TFE02919.1"/>
    </source>
</evidence>
<dbReference type="EC" id="3.5.1.4" evidence="3"/>
<dbReference type="AlphaFoldDB" id="A0A4Y8LKI3"/>
<dbReference type="NCBIfam" id="NF005099">
    <property type="entry name" value="PRK06529.1"/>
    <property type="match status" value="1"/>
</dbReference>
<feature type="domain" description="Amidase" evidence="2">
    <location>
        <begin position="27"/>
        <end position="472"/>
    </location>
</feature>
<dbReference type="PANTHER" id="PTHR11895:SF7">
    <property type="entry name" value="GLUTAMYL-TRNA(GLN) AMIDOTRANSFERASE SUBUNIT A, MITOCHONDRIAL"/>
    <property type="match status" value="1"/>
</dbReference>
<dbReference type="Gene3D" id="3.90.1300.10">
    <property type="entry name" value="Amidase signature (AS) domain"/>
    <property type="match status" value="1"/>
</dbReference>
<dbReference type="InterPro" id="IPR020556">
    <property type="entry name" value="Amidase_CS"/>
</dbReference>
<keyword evidence="4" id="KW-1185">Reference proteome</keyword>
<sequence length="483" mass="52233">MKPEEYLTKDATALAEMIKSKQITSREAVEAAISMIEVNNSHLNAVTHLRSEKALAEAEEADLSAPFGGVPVLLKDMSQNVEGSPATAGSRILANTYASRNSYFVDRLKKAGFIILGHTNAPEFGLKNITEPVLHGPSRNPINPNHSPGGSSGGAAAAVASGMVPVAGASDGGGSIRIPASFSGLIGLKPTRGRISVGPGSGRQWQGAAIDFFLTKSLRDTAQLLESMQIYQKEAAFHTPLYRDGYLDAMNKHQRFKIAYSTVSPVGTPVSREAVQAVMNTVIKLEGMGYTCVEATPEINGTELIKQYYLMNSGEMASLIYNLEVSLGRKLTFEDMEIETWALYQAGLKCSAGEFSRSLAAWDGASAAMHEFHEKYDLYLTPSAAHTAPEIGQLRYNGKMKSALENIGSISQKDQQDLIYQMFEPSLTLTPYTQLANLTGQPAISLPLHIAENGLPIGIQLIAPKGNEHWLLDISHVLMNRQH</sequence>
<dbReference type="GO" id="GO:0004040">
    <property type="term" value="F:amidase activity"/>
    <property type="evidence" value="ECO:0007669"/>
    <property type="project" value="UniProtKB-EC"/>
</dbReference>
<dbReference type="Proteomes" id="UP000297776">
    <property type="component" value="Unassembled WGS sequence"/>
</dbReference>